<sequence>MARKLPQGPLSASCPTRLLLDQIANKWAVLVLMAVRDEPVRFNELKRTVEGISQKVLGQTLQQLERNGLVERQVWSLKPIAVAYAITPHGRGLAEIVEQLRAWAVQTLGRTQSAQARFDARQARPPSVRVHRA</sequence>
<organism evidence="5 6">
    <name type="scientific">Caldimonas brevitalea</name>
    <dbReference type="NCBI Taxonomy" id="413882"/>
    <lineage>
        <taxon>Bacteria</taxon>
        <taxon>Pseudomonadati</taxon>
        <taxon>Pseudomonadota</taxon>
        <taxon>Betaproteobacteria</taxon>
        <taxon>Burkholderiales</taxon>
        <taxon>Sphaerotilaceae</taxon>
        <taxon>Caldimonas</taxon>
    </lineage>
</organism>
<dbReference type="PANTHER" id="PTHR33204">
    <property type="entry name" value="TRANSCRIPTIONAL REGULATOR, MARR FAMILY"/>
    <property type="match status" value="1"/>
</dbReference>
<keyword evidence="6" id="KW-1185">Reference proteome</keyword>
<dbReference type="InterPro" id="IPR002577">
    <property type="entry name" value="HTH_HxlR"/>
</dbReference>
<evidence type="ECO:0000256" key="3">
    <source>
        <dbReference type="ARBA" id="ARBA00023163"/>
    </source>
</evidence>
<dbReference type="Pfam" id="PF01638">
    <property type="entry name" value="HxlR"/>
    <property type="match status" value="1"/>
</dbReference>
<evidence type="ECO:0000313" key="5">
    <source>
        <dbReference type="EMBL" id="AKJ30894.1"/>
    </source>
</evidence>
<keyword evidence="1" id="KW-0805">Transcription regulation</keyword>
<dbReference type="EMBL" id="CP011371">
    <property type="protein sequence ID" value="AKJ30894.1"/>
    <property type="molecule type" value="Genomic_DNA"/>
</dbReference>
<dbReference type="PANTHER" id="PTHR33204:SF37">
    <property type="entry name" value="HTH-TYPE TRANSCRIPTIONAL REGULATOR YODB"/>
    <property type="match status" value="1"/>
</dbReference>
<evidence type="ECO:0000259" key="4">
    <source>
        <dbReference type="PROSITE" id="PS51118"/>
    </source>
</evidence>
<reference evidence="5 6" key="1">
    <citation type="submission" date="2015-05" db="EMBL/GenBank/DDBJ databases">
        <authorList>
            <person name="Tang B."/>
            <person name="Yu Y."/>
        </authorList>
    </citation>
    <scope>NUCLEOTIDE SEQUENCE [LARGE SCALE GENOMIC DNA]</scope>
    <source>
        <strain evidence="5 6">DSM 7029</strain>
    </source>
</reference>
<dbReference type="InterPro" id="IPR036388">
    <property type="entry name" value="WH-like_DNA-bd_sf"/>
</dbReference>
<evidence type="ECO:0000256" key="2">
    <source>
        <dbReference type="ARBA" id="ARBA00023125"/>
    </source>
</evidence>
<evidence type="ECO:0000313" key="6">
    <source>
        <dbReference type="Proteomes" id="UP000035352"/>
    </source>
</evidence>
<dbReference type="PROSITE" id="PS51118">
    <property type="entry name" value="HTH_HXLR"/>
    <property type="match status" value="1"/>
</dbReference>
<dbReference type="AlphaFoldDB" id="A0A0G3BN66"/>
<dbReference type="KEGG" id="pbh:AAW51_4203"/>
<dbReference type="STRING" id="413882.AAW51_4203"/>
<dbReference type="RefSeq" id="WP_047196154.1">
    <property type="nucleotide sequence ID" value="NZ_CP011371.1"/>
</dbReference>
<protein>
    <submittedName>
        <fullName evidence="5">HxlR family transcriptional regulator</fullName>
    </submittedName>
</protein>
<dbReference type="OrthoDB" id="9807069at2"/>
<keyword evidence="3" id="KW-0804">Transcription</keyword>
<dbReference type="GO" id="GO:0003677">
    <property type="term" value="F:DNA binding"/>
    <property type="evidence" value="ECO:0007669"/>
    <property type="project" value="UniProtKB-KW"/>
</dbReference>
<evidence type="ECO:0000256" key="1">
    <source>
        <dbReference type="ARBA" id="ARBA00023015"/>
    </source>
</evidence>
<feature type="domain" description="HTH hxlR-type" evidence="4">
    <location>
        <begin position="14"/>
        <end position="112"/>
    </location>
</feature>
<gene>
    <name evidence="5" type="ORF">AAW51_4203</name>
</gene>
<dbReference type="Proteomes" id="UP000035352">
    <property type="component" value="Chromosome"/>
</dbReference>
<name>A0A0G3BN66_9BURK</name>
<dbReference type="SUPFAM" id="SSF46785">
    <property type="entry name" value="Winged helix' DNA-binding domain"/>
    <property type="match status" value="1"/>
</dbReference>
<proteinExistence type="predicted"/>
<keyword evidence="2" id="KW-0238">DNA-binding</keyword>
<dbReference type="InterPro" id="IPR036390">
    <property type="entry name" value="WH_DNA-bd_sf"/>
</dbReference>
<dbReference type="Gene3D" id="1.10.10.10">
    <property type="entry name" value="Winged helix-like DNA-binding domain superfamily/Winged helix DNA-binding domain"/>
    <property type="match status" value="1"/>
</dbReference>
<accession>A0A0G3BN66</accession>